<keyword evidence="4" id="KW-1185">Reference proteome</keyword>
<dbReference type="EMBL" id="BTGU01000053">
    <property type="protein sequence ID" value="GMN54766.1"/>
    <property type="molecule type" value="Genomic_DNA"/>
</dbReference>
<dbReference type="Pfam" id="PF13968">
    <property type="entry name" value="DUF4220"/>
    <property type="match status" value="2"/>
</dbReference>
<feature type="transmembrane region" description="Helical" evidence="1">
    <location>
        <begin position="49"/>
        <end position="70"/>
    </location>
</feature>
<dbReference type="Proteomes" id="UP001187192">
    <property type="component" value="Unassembled WGS sequence"/>
</dbReference>
<organism evidence="3 4">
    <name type="scientific">Ficus carica</name>
    <name type="common">Common fig</name>
    <dbReference type="NCBI Taxonomy" id="3494"/>
    <lineage>
        <taxon>Eukaryota</taxon>
        <taxon>Viridiplantae</taxon>
        <taxon>Streptophyta</taxon>
        <taxon>Embryophyta</taxon>
        <taxon>Tracheophyta</taxon>
        <taxon>Spermatophyta</taxon>
        <taxon>Magnoliopsida</taxon>
        <taxon>eudicotyledons</taxon>
        <taxon>Gunneridae</taxon>
        <taxon>Pentapetalae</taxon>
        <taxon>rosids</taxon>
        <taxon>fabids</taxon>
        <taxon>Rosales</taxon>
        <taxon>Moraceae</taxon>
        <taxon>Ficeae</taxon>
        <taxon>Ficus</taxon>
    </lineage>
</organism>
<evidence type="ECO:0000313" key="4">
    <source>
        <dbReference type="Proteomes" id="UP001187192"/>
    </source>
</evidence>
<feature type="domain" description="DUF4220" evidence="2">
    <location>
        <begin position="645"/>
        <end position="990"/>
    </location>
</feature>
<feature type="transmembrane region" description="Helical" evidence="1">
    <location>
        <begin position="925"/>
        <end position="945"/>
    </location>
</feature>
<feature type="transmembrane region" description="Helical" evidence="1">
    <location>
        <begin position="268"/>
        <end position="288"/>
    </location>
</feature>
<feature type="transmembrane region" description="Helical" evidence="1">
    <location>
        <begin position="638"/>
        <end position="662"/>
    </location>
</feature>
<keyword evidence="1" id="KW-0472">Membrane</keyword>
<keyword evidence="1" id="KW-1133">Transmembrane helix</keyword>
<feature type="transmembrane region" description="Helical" evidence="1">
    <location>
        <begin position="485"/>
        <end position="504"/>
    </location>
</feature>
<feature type="transmembrane region" description="Helical" evidence="1">
    <location>
        <begin position="90"/>
        <end position="110"/>
    </location>
</feature>
<dbReference type="Pfam" id="PF04578">
    <property type="entry name" value="DUF594"/>
    <property type="match status" value="2"/>
</dbReference>
<feature type="domain" description="DUF4220" evidence="2">
    <location>
        <begin position="52"/>
        <end position="359"/>
    </location>
</feature>
<evidence type="ECO:0000256" key="1">
    <source>
        <dbReference type="SAM" id="Phobius"/>
    </source>
</evidence>
<reference evidence="3" key="1">
    <citation type="submission" date="2023-07" db="EMBL/GenBank/DDBJ databases">
        <title>draft genome sequence of fig (Ficus carica).</title>
        <authorList>
            <person name="Takahashi T."/>
            <person name="Nishimura K."/>
        </authorList>
    </citation>
    <scope>NUCLEOTIDE SEQUENCE</scope>
</reference>
<feature type="transmembrane region" description="Helical" evidence="1">
    <location>
        <begin position="300"/>
        <end position="327"/>
    </location>
</feature>
<sequence>MELPIPNKLMKLWDAWHLRGCIILSLSLQAFLVSFSSSRQRSKSTLLRFLVWSAYLLADWIAAVAIGAILNSQGDMCESLAGNQDDLFAFWASFLLLHLGGPDSITSFALEDNELWIRHLLGLFFQGLAAAYSIYLTLPTNKLWLPTILVFVVGIVKYGERTCALYLASLDRFGDSGTNSLPPDDQEISLSSTDSDRLHLLQVAYKLFGSFKVLTAGRYLSSKVRTPSRKSFLEANHTSAFTVVEYELSMLYEVLHTKVVVARRRIGYIFRFISFCFIVGASTLFLFVEKNGFGSNFDIGLTYALLIGAIVLDSMSFIQLISSCWTLGALKNTWRRYIPSMIVKRRRWSGSFLGYNMVGYCLDEHPVWLYKLAEYLKAKSLLDKIKITLFSSSEIVNEELKARIFNQLMKRSENLRNEDVLMECLCRGHWTLESSRYDRLKWSIVNKSTESVLLWHLATEICFHQENDHNSSTKNKRTSKLLSDYMFYLLVMQPTMLAPVLGNWDVVFQDTCAEAKRFFEKYEVSHHDRSKAFEKMMSVDTKSRAAAVKGSKSKSVMFDAVILAKELARLEDRWEVMDQMWVELMCYAANNCRPITHAQQPGKGGELLTLTWLCIIFSLFLQAFLVSFAPFRRQSRSTFLLFSIWSAYLLADWIAAVAIGLITQSQTDTCDDPNGNDQQSDILGFWSSFLLLHLGGPDSITSFALEDNEFWLRHLLGLVLQVSGAAYSVFLTLPNNRLWLPTMLVFVAGTMKYGERTYALYCASSDQFGAADSLPAPEPGPDYEEASVGSAQPMHEQENSVNEGMTITFLKDNSDDIDQTKLLKVAYELFQSFKGLIVGFTLSVKVRVASQKSFLEAHFTSAFRAIEYELSIMYEALHTKVAVANSAIGYVFRLTSFLFIVGASLLFLLLEKNHYDKLDKFDIGFTYTLLIGAIVLETMSFILLISSDLTLGSLKSSNLNIMRFVNIIPSIVLKRRRWSGSVLQYNIISYCLDERPNWVYKFAEHVHGRGILDKIKLALFSSSEKVTEDVKEFIFNELKTNAEKIDLNSRAKKESDLYLTFDFEEDLMAYEFRGIIFEYSTSNEEESYIKEILLHHLATEIYCHEEKAESSSESFELSSERKCKKMLKLLSNYTFYLTVTKPTMLSPGLGRWEEIFQDTVDDAKAFFDKYNVRHDHSEACRKMKERFRNGASEYESARAETRSAGSNKHSVFSEACLLAKDLLSMERRHSEKRLGDKWMFYLALAAMSCGPAEHAQQLSKGGELLTFMWLLANHLGFTAAEIYETLQQ</sequence>
<dbReference type="PANTHER" id="PTHR31325">
    <property type="entry name" value="OS01G0798800 PROTEIN-RELATED"/>
    <property type="match status" value="1"/>
</dbReference>
<proteinExistence type="predicted"/>
<feature type="transmembrane region" description="Helical" evidence="1">
    <location>
        <begin position="143"/>
        <end position="159"/>
    </location>
</feature>
<evidence type="ECO:0000313" key="3">
    <source>
        <dbReference type="EMBL" id="GMN54766.1"/>
    </source>
</evidence>
<feature type="transmembrane region" description="Helical" evidence="1">
    <location>
        <begin position="117"/>
        <end position="137"/>
    </location>
</feature>
<evidence type="ECO:0000259" key="2">
    <source>
        <dbReference type="Pfam" id="PF13968"/>
    </source>
</evidence>
<feature type="transmembrane region" description="Helical" evidence="1">
    <location>
        <begin position="16"/>
        <end position="37"/>
    </location>
</feature>
<gene>
    <name evidence="3" type="ORF">TIFTF001_023891</name>
</gene>
<feature type="transmembrane region" description="Helical" evidence="1">
    <location>
        <begin position="610"/>
        <end position="631"/>
    </location>
</feature>
<comment type="caution">
    <text evidence="3">The sequence shown here is derived from an EMBL/GenBank/DDBJ whole genome shotgun (WGS) entry which is preliminary data.</text>
</comment>
<protein>
    <recommendedName>
        <fullName evidence="2">DUF4220 domain-containing protein</fullName>
    </recommendedName>
</protein>
<accession>A0AA88AXD5</accession>
<keyword evidence="1" id="KW-0812">Transmembrane</keyword>
<feature type="transmembrane region" description="Helical" evidence="1">
    <location>
        <begin position="711"/>
        <end position="733"/>
    </location>
</feature>
<feature type="transmembrane region" description="Helical" evidence="1">
    <location>
        <begin position="890"/>
        <end position="910"/>
    </location>
</feature>
<name>A0AA88AXD5_FICCA</name>
<dbReference type="InterPro" id="IPR025315">
    <property type="entry name" value="DUF4220"/>
</dbReference>
<dbReference type="InterPro" id="IPR007658">
    <property type="entry name" value="DUF594"/>
</dbReference>